<dbReference type="Pfam" id="PF04039">
    <property type="entry name" value="MnhB"/>
    <property type="match status" value="1"/>
</dbReference>
<dbReference type="PANTHER" id="PTHR33932:SF4">
    <property type="entry name" value="NA(+)_H(+) ANTIPORTER SUBUNIT B"/>
    <property type="match status" value="1"/>
</dbReference>
<evidence type="ECO:0000313" key="11">
    <source>
        <dbReference type="Proteomes" id="UP000184139"/>
    </source>
</evidence>
<evidence type="ECO:0000256" key="6">
    <source>
        <dbReference type="ARBA" id="ARBA00023136"/>
    </source>
</evidence>
<feature type="transmembrane region" description="Helical" evidence="7">
    <location>
        <begin position="284"/>
        <end position="304"/>
    </location>
</feature>
<gene>
    <name evidence="10" type="ORF">SAMN02745124_00412</name>
</gene>
<feature type="transmembrane region" description="Helical" evidence="7">
    <location>
        <begin position="34"/>
        <end position="51"/>
    </location>
</feature>
<dbReference type="RefSeq" id="WP_073373141.1">
    <property type="nucleotide sequence ID" value="NZ_FQXS01000001.1"/>
</dbReference>
<evidence type="ECO:0000256" key="4">
    <source>
        <dbReference type="ARBA" id="ARBA00022692"/>
    </source>
</evidence>
<sequence length="327" mass="34568">MTPGPLLLFDLLLPAVLLWLAWRSLTSSDLFRAVILFIAFNLLLALAWVRLEAPDVALAEAAIGAGVTGTLLLAALTRIESAAGRRLSRPARWRPAALVLTGTALLAAAAGLLWSLRLLPTMPGGLGPLVDRHLAESGVDHPVTAVLLNFRGYDTLLEVAVLLLAVIAIWCLDEAVPFLQQPLESPLLTGFNRMMLPILLLSAGYLLWLGSHAPGGAFQAASLLAAGLLLALFSGASLPAQWSGLPLRLLLVLGFLAFLAAAIIGPLTGRALLHYPPAWVKPLILLVEWLLTLSIALILTATVIGGRPTGSRPYPPPASPAAEGRQR</sequence>
<proteinExistence type="inferred from homology"/>
<dbReference type="InterPro" id="IPR025383">
    <property type="entry name" value="MrpA_C/MbhD"/>
</dbReference>
<evidence type="ECO:0000259" key="8">
    <source>
        <dbReference type="Pfam" id="PF04039"/>
    </source>
</evidence>
<keyword evidence="5 7" id="KW-1133">Transmembrane helix</keyword>
<dbReference type="InterPro" id="IPR050622">
    <property type="entry name" value="CPA3_antiporter_subunitB"/>
</dbReference>
<keyword evidence="11" id="KW-1185">Reference proteome</keyword>
<feature type="transmembrane region" description="Helical" evidence="7">
    <location>
        <begin position="216"/>
        <end position="233"/>
    </location>
</feature>
<comment type="similarity">
    <text evidence="2">Belongs to the CPA3 antiporters (TC 2.A.63) subunit B family.</text>
</comment>
<evidence type="ECO:0000259" key="9">
    <source>
        <dbReference type="Pfam" id="PF13244"/>
    </source>
</evidence>
<dbReference type="Pfam" id="PF13244">
    <property type="entry name" value="MbhD"/>
    <property type="match status" value="1"/>
</dbReference>
<evidence type="ECO:0000256" key="5">
    <source>
        <dbReference type="ARBA" id="ARBA00022989"/>
    </source>
</evidence>
<feature type="transmembrane region" description="Helical" evidence="7">
    <location>
        <begin position="97"/>
        <end position="116"/>
    </location>
</feature>
<feature type="transmembrane region" description="Helical" evidence="7">
    <location>
        <begin position="245"/>
        <end position="264"/>
    </location>
</feature>
<dbReference type="Proteomes" id="UP000184139">
    <property type="component" value="Unassembled WGS sequence"/>
</dbReference>
<name>A0A1M5SLA5_9BACT</name>
<evidence type="ECO:0000256" key="7">
    <source>
        <dbReference type="SAM" id="Phobius"/>
    </source>
</evidence>
<feature type="transmembrane region" description="Helical" evidence="7">
    <location>
        <begin position="159"/>
        <end position="179"/>
    </location>
</feature>
<evidence type="ECO:0000256" key="2">
    <source>
        <dbReference type="ARBA" id="ARBA00009425"/>
    </source>
</evidence>
<keyword evidence="6 7" id="KW-0472">Membrane</keyword>
<keyword evidence="3" id="KW-1003">Cell membrane</keyword>
<dbReference type="STRING" id="1121409.SAMN02745124_00412"/>
<comment type="subcellular location">
    <subcellularLocation>
        <location evidence="1">Cell membrane</location>
        <topology evidence="1">Multi-pass membrane protein</topology>
    </subcellularLocation>
</comment>
<reference evidence="10 11" key="1">
    <citation type="submission" date="2016-11" db="EMBL/GenBank/DDBJ databases">
        <authorList>
            <person name="Jaros S."/>
            <person name="Januszkiewicz K."/>
            <person name="Wedrychowicz H."/>
        </authorList>
    </citation>
    <scope>NUCLEOTIDE SEQUENCE [LARGE SCALE GENOMIC DNA]</scope>
    <source>
        <strain evidence="10 11">DSM 9705</strain>
    </source>
</reference>
<accession>A0A1M5SLA5</accession>
<evidence type="ECO:0000256" key="3">
    <source>
        <dbReference type="ARBA" id="ARBA00022475"/>
    </source>
</evidence>
<keyword evidence="4 7" id="KW-0812">Transmembrane</keyword>
<feature type="transmembrane region" description="Helical" evidence="7">
    <location>
        <begin position="6"/>
        <end position="22"/>
    </location>
</feature>
<dbReference type="EMBL" id="FQXS01000001">
    <property type="protein sequence ID" value="SHH39235.1"/>
    <property type="molecule type" value="Genomic_DNA"/>
</dbReference>
<feature type="transmembrane region" description="Helical" evidence="7">
    <location>
        <begin position="57"/>
        <end position="76"/>
    </location>
</feature>
<dbReference type="InterPro" id="IPR007182">
    <property type="entry name" value="MnhB"/>
</dbReference>
<protein>
    <submittedName>
        <fullName evidence="10">Uncharacterized MnhB-related membrane protein</fullName>
    </submittedName>
</protein>
<feature type="domain" description="MrpA C-terminal/MbhD" evidence="9">
    <location>
        <begin position="16"/>
        <end position="80"/>
    </location>
</feature>
<dbReference type="PANTHER" id="PTHR33932">
    <property type="entry name" value="NA(+)/H(+) ANTIPORTER SUBUNIT B"/>
    <property type="match status" value="1"/>
</dbReference>
<organism evidence="10 11">
    <name type="scientific">Desulfofustis glycolicus DSM 9705</name>
    <dbReference type="NCBI Taxonomy" id="1121409"/>
    <lineage>
        <taxon>Bacteria</taxon>
        <taxon>Pseudomonadati</taxon>
        <taxon>Thermodesulfobacteriota</taxon>
        <taxon>Desulfobulbia</taxon>
        <taxon>Desulfobulbales</taxon>
        <taxon>Desulfocapsaceae</taxon>
        <taxon>Desulfofustis</taxon>
    </lineage>
</organism>
<evidence type="ECO:0000256" key="1">
    <source>
        <dbReference type="ARBA" id="ARBA00004651"/>
    </source>
</evidence>
<feature type="transmembrane region" description="Helical" evidence="7">
    <location>
        <begin position="191"/>
        <end position="210"/>
    </location>
</feature>
<dbReference type="GO" id="GO:0005886">
    <property type="term" value="C:plasma membrane"/>
    <property type="evidence" value="ECO:0007669"/>
    <property type="project" value="UniProtKB-SubCell"/>
</dbReference>
<dbReference type="AlphaFoldDB" id="A0A1M5SLA5"/>
<feature type="domain" description="Na+/H+ antiporter MnhB subunit-related protein" evidence="8">
    <location>
        <begin position="192"/>
        <end position="305"/>
    </location>
</feature>
<evidence type="ECO:0000313" key="10">
    <source>
        <dbReference type="EMBL" id="SHH39235.1"/>
    </source>
</evidence>